<dbReference type="AlphaFoldDB" id="A0A1N7K4F1"/>
<accession>A0A1N7K4F1</accession>
<protein>
    <submittedName>
        <fullName evidence="1">Uncharacterized protein</fullName>
    </submittedName>
</protein>
<keyword evidence="2" id="KW-1185">Reference proteome</keyword>
<evidence type="ECO:0000313" key="2">
    <source>
        <dbReference type="Proteomes" id="UP000186221"/>
    </source>
</evidence>
<reference evidence="2" key="1">
    <citation type="submission" date="2017-01" db="EMBL/GenBank/DDBJ databases">
        <authorList>
            <person name="Varghese N."/>
            <person name="Submissions S."/>
        </authorList>
    </citation>
    <scope>NUCLEOTIDE SEQUENCE [LARGE SCALE GENOMIC DNA]</scope>
    <source>
        <strain evidence="2">DSM 19945</strain>
    </source>
</reference>
<organism evidence="1 2">
    <name type="scientific">Rhodobacter aestuarii</name>
    <dbReference type="NCBI Taxonomy" id="453582"/>
    <lineage>
        <taxon>Bacteria</taxon>
        <taxon>Pseudomonadati</taxon>
        <taxon>Pseudomonadota</taxon>
        <taxon>Alphaproteobacteria</taxon>
        <taxon>Rhodobacterales</taxon>
        <taxon>Rhodobacter group</taxon>
        <taxon>Rhodobacter</taxon>
    </lineage>
</organism>
<sequence length="38" mass="4650">MLEMMLDVILEVKLGMMLKAILKQWRKCNDRTTRLRDR</sequence>
<evidence type="ECO:0000313" key="1">
    <source>
        <dbReference type="EMBL" id="SIS56426.1"/>
    </source>
</evidence>
<name>A0A1N7K4F1_9RHOB</name>
<gene>
    <name evidence="1" type="ORF">SAMN05421580_102242</name>
</gene>
<dbReference type="EMBL" id="FTOG01000002">
    <property type="protein sequence ID" value="SIS56426.1"/>
    <property type="molecule type" value="Genomic_DNA"/>
</dbReference>
<dbReference type="Proteomes" id="UP000186221">
    <property type="component" value="Unassembled WGS sequence"/>
</dbReference>
<proteinExistence type="predicted"/>